<evidence type="ECO:0000256" key="1">
    <source>
        <dbReference type="SAM" id="MobiDB-lite"/>
    </source>
</evidence>
<name>A0A0F9DTI1_9ZZZZ</name>
<comment type="caution">
    <text evidence="2">The sequence shown here is derived from an EMBL/GenBank/DDBJ whole genome shotgun (WGS) entry which is preliminary data.</text>
</comment>
<feature type="region of interest" description="Disordered" evidence="1">
    <location>
        <begin position="1"/>
        <end position="40"/>
    </location>
</feature>
<organism evidence="2">
    <name type="scientific">marine sediment metagenome</name>
    <dbReference type="NCBI Taxonomy" id="412755"/>
    <lineage>
        <taxon>unclassified sequences</taxon>
        <taxon>metagenomes</taxon>
        <taxon>ecological metagenomes</taxon>
    </lineage>
</organism>
<gene>
    <name evidence="2" type="ORF">LCGC14_2159070</name>
</gene>
<reference evidence="2" key="1">
    <citation type="journal article" date="2015" name="Nature">
        <title>Complex archaea that bridge the gap between prokaryotes and eukaryotes.</title>
        <authorList>
            <person name="Spang A."/>
            <person name="Saw J.H."/>
            <person name="Jorgensen S.L."/>
            <person name="Zaremba-Niedzwiedzka K."/>
            <person name="Martijn J."/>
            <person name="Lind A.E."/>
            <person name="van Eijk R."/>
            <person name="Schleper C."/>
            <person name="Guy L."/>
            <person name="Ettema T.J."/>
        </authorList>
    </citation>
    <scope>NUCLEOTIDE SEQUENCE</scope>
</reference>
<evidence type="ECO:0000313" key="2">
    <source>
        <dbReference type="EMBL" id="KKL65034.1"/>
    </source>
</evidence>
<feature type="non-terminal residue" evidence="2">
    <location>
        <position position="1"/>
    </location>
</feature>
<dbReference type="EMBL" id="LAZR01027663">
    <property type="protein sequence ID" value="KKL65034.1"/>
    <property type="molecule type" value="Genomic_DNA"/>
</dbReference>
<dbReference type="AlphaFoldDB" id="A0A0F9DTI1"/>
<protein>
    <submittedName>
        <fullName evidence="2">Uncharacterized protein</fullName>
    </submittedName>
</protein>
<proteinExistence type="predicted"/>
<accession>A0A0F9DTI1</accession>
<sequence length="40" mass="3662">TDCASAAGRRPPGLLGATKTGSPDVGNVGAGVAGSVVSHA</sequence>